<dbReference type="NCBIfam" id="NF001591">
    <property type="entry name" value="PRK00393.1"/>
    <property type="match status" value="1"/>
</dbReference>
<keyword evidence="6" id="KW-0479">Metal-binding</keyword>
<keyword evidence="7" id="KW-0547">Nucleotide-binding</keyword>
<protein>
    <recommendedName>
        <fullName evidence="4">GTP cyclohydrolase II</fullName>
        <ecNumber evidence="4">3.5.4.25</ecNumber>
    </recommendedName>
</protein>
<keyword evidence="10" id="KW-0342">GTP-binding</keyword>
<keyword evidence="5" id="KW-0686">Riboflavin biosynthesis</keyword>
<dbReference type="GO" id="GO:0005525">
    <property type="term" value="F:GTP binding"/>
    <property type="evidence" value="ECO:0007669"/>
    <property type="project" value="UniProtKB-KW"/>
</dbReference>
<dbReference type="GO" id="GO:0005829">
    <property type="term" value="C:cytosol"/>
    <property type="evidence" value="ECO:0007669"/>
    <property type="project" value="TreeGrafter"/>
</dbReference>
<dbReference type="InterPro" id="IPR000926">
    <property type="entry name" value="RibA"/>
</dbReference>
<comment type="catalytic activity">
    <reaction evidence="11">
        <text>GTP + 4 H2O = 2,5-diamino-6-hydroxy-4-(5-phosphoribosylamino)-pyrimidine + formate + 2 phosphate + 3 H(+)</text>
        <dbReference type="Rhea" id="RHEA:23704"/>
        <dbReference type="ChEBI" id="CHEBI:15377"/>
        <dbReference type="ChEBI" id="CHEBI:15378"/>
        <dbReference type="ChEBI" id="CHEBI:15740"/>
        <dbReference type="ChEBI" id="CHEBI:37565"/>
        <dbReference type="ChEBI" id="CHEBI:43474"/>
        <dbReference type="ChEBI" id="CHEBI:58614"/>
        <dbReference type="EC" id="3.5.4.25"/>
    </reaction>
</comment>
<evidence type="ECO:0000256" key="10">
    <source>
        <dbReference type="ARBA" id="ARBA00023134"/>
    </source>
</evidence>
<feature type="domain" description="GTP cyclohydrolase II" evidence="12">
    <location>
        <begin position="2"/>
        <end position="123"/>
    </location>
</feature>
<evidence type="ECO:0000259" key="12">
    <source>
        <dbReference type="Pfam" id="PF00925"/>
    </source>
</evidence>
<dbReference type="InterPro" id="IPR036144">
    <property type="entry name" value="RibA-like_sf"/>
</dbReference>
<keyword evidence="9" id="KW-0862">Zinc</keyword>
<sequence>MRVHSECLTGDAFGSLRCDCGQQLAAAMMEVEKEGRGIILYMRQEGRGIGLINKIKAYNLQDQGMDTVEANLALGFAADLRDYGIGAQILVDLGVKKVKLMTNNPKKMAGLTGYGIEIVERKPIQMNHNERNEYYLKTKKEKLGHMLEFNESIEQKIVRRN</sequence>
<evidence type="ECO:0000256" key="8">
    <source>
        <dbReference type="ARBA" id="ARBA00022801"/>
    </source>
</evidence>
<evidence type="ECO:0000256" key="3">
    <source>
        <dbReference type="ARBA" id="ARBA00005520"/>
    </source>
</evidence>
<evidence type="ECO:0000256" key="4">
    <source>
        <dbReference type="ARBA" id="ARBA00012762"/>
    </source>
</evidence>
<gene>
    <name evidence="13" type="primary">ribBA_23</name>
    <name evidence="13" type="ORF">SDC9_114823</name>
</gene>
<comment type="pathway">
    <text evidence="2">Cofactor biosynthesis; riboflavin biosynthesis; 5-amino-6-(D-ribitylamino)uracil from GTP: step 1/4.</text>
</comment>
<reference evidence="13" key="1">
    <citation type="submission" date="2019-08" db="EMBL/GenBank/DDBJ databases">
        <authorList>
            <person name="Kucharzyk K."/>
            <person name="Murdoch R.W."/>
            <person name="Higgins S."/>
            <person name="Loffler F."/>
        </authorList>
    </citation>
    <scope>NUCLEOTIDE SEQUENCE</scope>
</reference>
<evidence type="ECO:0000256" key="1">
    <source>
        <dbReference type="ARBA" id="ARBA00001947"/>
    </source>
</evidence>
<evidence type="ECO:0000313" key="13">
    <source>
        <dbReference type="EMBL" id="MPM67898.1"/>
    </source>
</evidence>
<comment type="cofactor">
    <cofactor evidence="1">
        <name>Zn(2+)</name>
        <dbReference type="ChEBI" id="CHEBI:29105"/>
    </cofactor>
</comment>
<dbReference type="PANTHER" id="PTHR21327">
    <property type="entry name" value="GTP CYCLOHYDROLASE II-RELATED"/>
    <property type="match status" value="1"/>
</dbReference>
<name>A0A645BS36_9ZZZZ</name>
<dbReference type="GO" id="GO:0046872">
    <property type="term" value="F:metal ion binding"/>
    <property type="evidence" value="ECO:0007669"/>
    <property type="project" value="UniProtKB-KW"/>
</dbReference>
<dbReference type="GO" id="GO:0009231">
    <property type="term" value="P:riboflavin biosynthetic process"/>
    <property type="evidence" value="ECO:0007669"/>
    <property type="project" value="UniProtKB-KW"/>
</dbReference>
<dbReference type="EMBL" id="VSSQ01021951">
    <property type="protein sequence ID" value="MPM67898.1"/>
    <property type="molecule type" value="Genomic_DNA"/>
</dbReference>
<dbReference type="GO" id="GO:0003935">
    <property type="term" value="F:GTP cyclohydrolase II activity"/>
    <property type="evidence" value="ECO:0007669"/>
    <property type="project" value="UniProtKB-EC"/>
</dbReference>
<evidence type="ECO:0000256" key="5">
    <source>
        <dbReference type="ARBA" id="ARBA00022619"/>
    </source>
</evidence>
<proteinExistence type="inferred from homology"/>
<dbReference type="EC" id="3.5.4.25" evidence="4"/>
<dbReference type="FunFam" id="3.40.50.10990:FF:000001">
    <property type="entry name" value="Riboflavin biosynthesis protein RibBA"/>
    <property type="match status" value="1"/>
</dbReference>
<evidence type="ECO:0000256" key="11">
    <source>
        <dbReference type="ARBA" id="ARBA00049295"/>
    </source>
</evidence>
<dbReference type="NCBIfam" id="TIGR00505">
    <property type="entry name" value="ribA"/>
    <property type="match status" value="1"/>
</dbReference>
<dbReference type="PANTHER" id="PTHR21327:SF18">
    <property type="entry name" value="3,4-DIHYDROXY-2-BUTANONE 4-PHOSPHATE SYNTHASE"/>
    <property type="match status" value="1"/>
</dbReference>
<keyword evidence="8" id="KW-0378">Hydrolase</keyword>
<dbReference type="Gene3D" id="3.40.50.10990">
    <property type="entry name" value="GTP cyclohydrolase II"/>
    <property type="match status" value="1"/>
</dbReference>
<dbReference type="CDD" id="cd00641">
    <property type="entry name" value="GTP_cyclohydro2"/>
    <property type="match status" value="1"/>
</dbReference>
<evidence type="ECO:0000256" key="7">
    <source>
        <dbReference type="ARBA" id="ARBA00022741"/>
    </source>
</evidence>
<dbReference type="SUPFAM" id="SSF142695">
    <property type="entry name" value="RibA-like"/>
    <property type="match status" value="1"/>
</dbReference>
<organism evidence="13">
    <name type="scientific">bioreactor metagenome</name>
    <dbReference type="NCBI Taxonomy" id="1076179"/>
    <lineage>
        <taxon>unclassified sequences</taxon>
        <taxon>metagenomes</taxon>
        <taxon>ecological metagenomes</taxon>
    </lineage>
</organism>
<evidence type="ECO:0000256" key="6">
    <source>
        <dbReference type="ARBA" id="ARBA00022723"/>
    </source>
</evidence>
<evidence type="ECO:0000256" key="9">
    <source>
        <dbReference type="ARBA" id="ARBA00022833"/>
    </source>
</evidence>
<dbReference type="InterPro" id="IPR032677">
    <property type="entry name" value="GTP_cyclohydro_II"/>
</dbReference>
<comment type="caution">
    <text evidence="13">The sequence shown here is derived from an EMBL/GenBank/DDBJ whole genome shotgun (WGS) entry which is preliminary data.</text>
</comment>
<dbReference type="AlphaFoldDB" id="A0A645BS36"/>
<comment type="similarity">
    <text evidence="3">In the N-terminal section; belongs to the DHBP synthase family.</text>
</comment>
<evidence type="ECO:0000256" key="2">
    <source>
        <dbReference type="ARBA" id="ARBA00004853"/>
    </source>
</evidence>
<accession>A0A645BS36</accession>
<dbReference type="Pfam" id="PF00925">
    <property type="entry name" value="GTP_cyclohydro2"/>
    <property type="match status" value="1"/>
</dbReference>